<reference evidence="3 4" key="1">
    <citation type="submission" date="2016-04" db="EMBL/GenBank/DDBJ databases">
        <title>The genome of Intoshia linei affirms orthonectids as highly simplified spiralians.</title>
        <authorList>
            <person name="Mikhailov K.V."/>
            <person name="Slusarev G.S."/>
            <person name="Nikitin M.A."/>
            <person name="Logacheva M.D."/>
            <person name="Penin A."/>
            <person name="Aleoshin V."/>
            <person name="Panchin Y.V."/>
        </authorList>
    </citation>
    <scope>NUCLEOTIDE SEQUENCE [LARGE SCALE GENOMIC DNA]</scope>
    <source>
        <strain evidence="3">Intl2013</strain>
        <tissue evidence="3">Whole animal</tissue>
    </source>
</reference>
<dbReference type="Proteomes" id="UP000078046">
    <property type="component" value="Unassembled WGS sequence"/>
</dbReference>
<dbReference type="OrthoDB" id="524326at2759"/>
<dbReference type="SUPFAM" id="SSF46785">
    <property type="entry name" value="Winged helix' DNA-binding domain"/>
    <property type="match status" value="1"/>
</dbReference>
<accession>A0A177B9D8</accession>
<comment type="caution">
    <text evidence="3">The sequence shown here is derived from an EMBL/GenBank/DDBJ whole genome shotgun (WGS) entry which is preliminary data.</text>
</comment>
<organism evidence="3 4">
    <name type="scientific">Intoshia linei</name>
    <dbReference type="NCBI Taxonomy" id="1819745"/>
    <lineage>
        <taxon>Eukaryota</taxon>
        <taxon>Metazoa</taxon>
        <taxon>Spiralia</taxon>
        <taxon>Lophotrochozoa</taxon>
        <taxon>Mesozoa</taxon>
        <taxon>Orthonectida</taxon>
        <taxon>Rhopaluridae</taxon>
        <taxon>Intoshia</taxon>
    </lineage>
</organism>
<protein>
    <recommendedName>
        <fullName evidence="2">DEP domain-containing protein</fullName>
    </recommendedName>
</protein>
<dbReference type="InterPro" id="IPR036388">
    <property type="entry name" value="WH-like_DNA-bd_sf"/>
</dbReference>
<dbReference type="EMBL" id="LWCA01000099">
    <property type="protein sequence ID" value="OAF70908.1"/>
    <property type="molecule type" value="Genomic_DNA"/>
</dbReference>
<evidence type="ECO:0000313" key="3">
    <source>
        <dbReference type="EMBL" id="OAF70908.1"/>
    </source>
</evidence>
<dbReference type="InterPro" id="IPR000591">
    <property type="entry name" value="DEP_dom"/>
</dbReference>
<gene>
    <name evidence="3" type="ORF">A3Q56_01334</name>
</gene>
<dbReference type="Gene3D" id="1.10.10.10">
    <property type="entry name" value="Winged helix-like DNA-binding domain superfamily/Winged helix DNA-binding domain"/>
    <property type="match status" value="1"/>
</dbReference>
<sequence>MTQCQQFEATKLWDELIGIVYNNFPRSRYRRMMQNFDDCFMASNVITFLLDYLSNMPRYENKKIERGQTMRLMQYFLDEGIIVKVWPYKRNIKFDDNNYLYRFSNNYIQNNGNIKPTDNPPKEASGSENNLKSKAIKLLRGATVRKPEYLSKVSKSQDKKNAIISVLNNSTITSQISKRVKILTKNITDPKELSSRKRKHTCDVILSSDTCWEVWKETYENFCKTLKIAHVSANYLTLCESKENFRQVLNSVNESPPFKEPKVYTDRTIRQLNKLIHKLFEDITIDEKYNLVFEIRSIFGGNLFPEHVQNILVVNLASILNSTHYQYLEQTNYKNEKHPLNFISKNYQSKMKKSRECNSKKMMIPLRLSNNSSNALMGPSRKNNIENIGKSSSSYHLKNRDSKSSSKSNISTLKRAFSACSVNSTLKKRLNSKKHDSLEKKKKANIGKKSFLNQVSDPFISPASYIKSVNGNLSKKEKLDLNKIKILNHQDDSFQSLQLSILSNGNTSNRINSILDDSIHVQFVKNALENDIEIKHENGFNTERTSINNVRRNLKKSGKNMKQLASMSFIDFGQKDIVSIISESQFDGFQRLKLPKTNNQTESTLSDVLLLYLIDENITSYLQLILVSLSIEERNRAYSILDIVSHYMVSDSYSLHDNNAEFLGWCMLLFFDKISCVEEIEPCVLRLFIDVIVRKCHSIFTIYEPLQKRIRSKKTLKEDDEEFKKKSKSKTDLKDNIWSYCQQICPQEFEQERQKNTTMSLIMLLDSIIDNNIITFQEKMVKIKMV</sequence>
<dbReference type="PROSITE" id="PS50186">
    <property type="entry name" value="DEP"/>
    <property type="match status" value="1"/>
</dbReference>
<evidence type="ECO:0000313" key="4">
    <source>
        <dbReference type="Proteomes" id="UP000078046"/>
    </source>
</evidence>
<dbReference type="PANTHER" id="PTHR16206">
    <property type="entry name" value="DEP DOMAIN-CONTAINING"/>
    <property type="match status" value="1"/>
</dbReference>
<evidence type="ECO:0000256" key="1">
    <source>
        <dbReference type="SAM" id="MobiDB-lite"/>
    </source>
</evidence>
<feature type="compositionally biased region" description="Polar residues" evidence="1">
    <location>
        <begin position="370"/>
        <end position="396"/>
    </location>
</feature>
<dbReference type="PANTHER" id="PTHR16206:SF4">
    <property type="entry name" value="PROTEIN LET-99"/>
    <property type="match status" value="1"/>
</dbReference>
<name>A0A177B9D8_9BILA</name>
<proteinExistence type="predicted"/>
<dbReference type="InterPro" id="IPR036390">
    <property type="entry name" value="WH_DNA-bd_sf"/>
</dbReference>
<dbReference type="AlphaFoldDB" id="A0A177B9D8"/>
<feature type="region of interest" description="Disordered" evidence="1">
    <location>
        <begin position="370"/>
        <end position="409"/>
    </location>
</feature>
<evidence type="ECO:0000259" key="2">
    <source>
        <dbReference type="PROSITE" id="PS50186"/>
    </source>
</evidence>
<dbReference type="GO" id="GO:0035556">
    <property type="term" value="P:intracellular signal transduction"/>
    <property type="evidence" value="ECO:0007669"/>
    <property type="project" value="InterPro"/>
</dbReference>
<keyword evidence="4" id="KW-1185">Reference proteome</keyword>
<feature type="domain" description="DEP" evidence="2">
    <location>
        <begin position="20"/>
        <end position="105"/>
    </location>
</feature>